<organism evidence="4 5">
    <name type="scientific">Mytilus galloprovincialis</name>
    <name type="common">Mediterranean mussel</name>
    <dbReference type="NCBI Taxonomy" id="29158"/>
    <lineage>
        <taxon>Eukaryota</taxon>
        <taxon>Metazoa</taxon>
        <taxon>Spiralia</taxon>
        <taxon>Lophotrochozoa</taxon>
        <taxon>Mollusca</taxon>
        <taxon>Bivalvia</taxon>
        <taxon>Autobranchia</taxon>
        <taxon>Pteriomorphia</taxon>
        <taxon>Mytilida</taxon>
        <taxon>Mytiloidea</taxon>
        <taxon>Mytilidae</taxon>
        <taxon>Mytilinae</taxon>
        <taxon>Mytilus</taxon>
    </lineage>
</organism>
<dbReference type="Gene3D" id="3.30.160.60">
    <property type="entry name" value="Classic Zinc Finger"/>
    <property type="match status" value="1"/>
</dbReference>
<dbReference type="InterPro" id="IPR003890">
    <property type="entry name" value="MIF4G-like_typ-3"/>
</dbReference>
<dbReference type="AlphaFoldDB" id="A0A8B6CRC0"/>
<comment type="caution">
    <text evidence="4">The sequence shown here is derived from an EMBL/GenBank/DDBJ whole genome shotgun (WGS) entry which is preliminary data.</text>
</comment>
<dbReference type="Proteomes" id="UP000596742">
    <property type="component" value="Unassembled WGS sequence"/>
</dbReference>
<evidence type="ECO:0000259" key="3">
    <source>
        <dbReference type="Pfam" id="PF02854"/>
    </source>
</evidence>
<sequence>MFFLTQESKKAEIEAEIVVTKKKARHRSLGNIRFIGELFKLKMLTEQIMYECVYKLLNSKYEESLECLCKLLQTIGKELDSQKAKPRIDKYFQRMHKLVEEKKTSSKVRFILQDVIELRMSNWVPRRDERNSKATEKIHKDAQQEAQEKLLLVQSLNTQAKSGRGGGHGGRGGGGPRLGRDAGAMGATPDGWGTVAEPPSRRGERQTIDPARLRLSKGIVNMATSVNTPCDVCAGQSILKQAVKWCPECEEAYCSECIKHHGIAKATKHHQVIAVEDYLKLPPFVLETKHHCKKHGSSFQNYCRSHETPCCKRCIDTDHKKCSDLPAIDDVIQDAKSSVAFADIEERLHSLKKFFSGVITEKEENLNDLKVQRETIEKQIRKMRIKINQRLDILEKEILHELSNKENHHQRNIEKISKQMEVQSSRIESLLENMEPIKQYASNLQTFLSTKEIDRELYKTEREVEVLCEVGSLNRYGISVKINDKLRNFIKDLKTFGEVSSSFEQTKIVHEKSKLKQAQIVAAQCTLVEDMNLVLEYCQSVPTNEQVRRADIKDIFFYIDELCDRQINNDHLNDKVIVEKEENLDEIKVQRQTIEKQIRKMRIDINQRLDILEKDIMHKLWNQKNHHQRNIEKLSKHINIQSSRIQSLLENMEPLKAYASNLQTFLTTKEIQLKNLVLLRDV</sequence>
<dbReference type="Pfam" id="PF02854">
    <property type="entry name" value="MIF4G"/>
    <property type="match status" value="1"/>
</dbReference>
<proteinExistence type="predicted"/>
<feature type="compositionally biased region" description="Gly residues" evidence="2">
    <location>
        <begin position="163"/>
        <end position="177"/>
    </location>
</feature>
<dbReference type="OrthoDB" id="10066958at2759"/>
<evidence type="ECO:0000313" key="5">
    <source>
        <dbReference type="Proteomes" id="UP000596742"/>
    </source>
</evidence>
<feature type="region of interest" description="Disordered" evidence="2">
    <location>
        <begin position="159"/>
        <end position="208"/>
    </location>
</feature>
<evidence type="ECO:0000313" key="4">
    <source>
        <dbReference type="EMBL" id="VDI07804.1"/>
    </source>
</evidence>
<dbReference type="Gene3D" id="1.25.40.180">
    <property type="match status" value="1"/>
</dbReference>
<keyword evidence="1" id="KW-0175">Coiled coil</keyword>
<dbReference type="SUPFAM" id="SSF48371">
    <property type="entry name" value="ARM repeat"/>
    <property type="match status" value="1"/>
</dbReference>
<feature type="coiled-coil region" evidence="1">
    <location>
        <begin position="359"/>
        <end position="433"/>
    </location>
</feature>
<keyword evidence="5" id="KW-1185">Reference proteome</keyword>
<dbReference type="PANTHER" id="PTHR23253">
    <property type="entry name" value="EUKARYOTIC TRANSLATION INITIATION FACTOR 4 GAMMA"/>
    <property type="match status" value="1"/>
</dbReference>
<feature type="coiled-coil region" evidence="1">
    <location>
        <begin position="577"/>
        <end position="604"/>
    </location>
</feature>
<protein>
    <recommendedName>
        <fullName evidence="3">MIF4G domain-containing protein</fullName>
    </recommendedName>
</protein>
<name>A0A8B6CRC0_MYTGA</name>
<dbReference type="InterPro" id="IPR016024">
    <property type="entry name" value="ARM-type_fold"/>
</dbReference>
<gene>
    <name evidence="4" type="ORF">MGAL_10B011612</name>
</gene>
<feature type="domain" description="MIF4G" evidence="3">
    <location>
        <begin position="16"/>
        <end position="121"/>
    </location>
</feature>
<evidence type="ECO:0000256" key="2">
    <source>
        <dbReference type="SAM" id="MobiDB-lite"/>
    </source>
</evidence>
<accession>A0A8B6CRC0</accession>
<dbReference type="PANTHER" id="PTHR23253:SF78">
    <property type="entry name" value="EUKARYOTIC TRANSLATION INITIATION FACTOR 4G1, ISOFORM B-RELATED"/>
    <property type="match status" value="1"/>
</dbReference>
<dbReference type="GO" id="GO:0003729">
    <property type="term" value="F:mRNA binding"/>
    <property type="evidence" value="ECO:0007669"/>
    <property type="project" value="TreeGrafter"/>
</dbReference>
<evidence type="ECO:0000256" key="1">
    <source>
        <dbReference type="SAM" id="Coils"/>
    </source>
</evidence>
<dbReference type="EMBL" id="UYJE01002107">
    <property type="protein sequence ID" value="VDI07804.1"/>
    <property type="molecule type" value="Genomic_DNA"/>
</dbReference>
<dbReference type="Pfam" id="PF22586">
    <property type="entry name" value="ANCHR-like_BBOX"/>
    <property type="match status" value="1"/>
</dbReference>
<reference evidence="4" key="1">
    <citation type="submission" date="2018-11" db="EMBL/GenBank/DDBJ databases">
        <authorList>
            <person name="Alioto T."/>
            <person name="Alioto T."/>
        </authorList>
    </citation>
    <scope>NUCLEOTIDE SEQUENCE</scope>
</reference>
<dbReference type="GO" id="GO:0003743">
    <property type="term" value="F:translation initiation factor activity"/>
    <property type="evidence" value="ECO:0007669"/>
    <property type="project" value="TreeGrafter"/>
</dbReference>
<dbReference type="GO" id="GO:0016281">
    <property type="term" value="C:eukaryotic translation initiation factor 4F complex"/>
    <property type="evidence" value="ECO:0007669"/>
    <property type="project" value="TreeGrafter"/>
</dbReference>